<accession>A0A9W8JV40</accession>
<feature type="compositionally biased region" description="Basic and acidic residues" evidence="1">
    <location>
        <begin position="1211"/>
        <end position="1222"/>
    </location>
</feature>
<dbReference type="EMBL" id="JANKHO010001643">
    <property type="protein sequence ID" value="KAJ3500229.1"/>
    <property type="molecule type" value="Genomic_DNA"/>
</dbReference>
<sequence length="1252" mass="139055">MESATRLPPRRMLSPILSSMPWTTPLLIWIDDLNEFALDPMENFIQSLMEFEKDVAFSPAIGGESTYRLQGLLGIDVNDTDARNVTKIPQRESANARDHMKLCSLLAAYRITEYFLERVTVRLSVPQLARASVRPAKTLKGFDQLKDWTKVLIDLEQSTDALMDPATLEGKPWGLVDYIKYARRNIHISKALINILVAAWHIAFLIEFKSDSKELPDLPDNLDSLNSADYLSVWREGMRAVLDDGTGKSNNKQWQGGALRSPLHLALLISPLYLLLSVQLIKNNFSREAVIEESQYFRALGNRRPPLLLAVEDRTLLTVCNIAAGANPIKALKELFKSLPMEELKACDWQTRSFFCFDDIPTPATICEAPSASHMIAADGERPQETSALTMLQTSHTEQALMEVSQPHGAPMSVDTDLMLAAPLEPPDDPLPPAPMPSARASETGQQHNDSPDESSAGGSGTRGDVSMRDLFDDKEGRNAMTPSSADKSKDDGSADGDDTSTPVADLDAGDSNDDEVVMVDLDMESAADRLPPLPAAAPGGASDDARPDTNKSLLLTPPATRKSRRDKKSPVPFTETPAEASPKKVGANKRKPMQDANPQSSVGGSSAHRRESSTGRDVNNPIDVDAWTQWESTRWKHAVQEERTSTRLDSTEAPPKIKGMSINLWDTHGNVVQLEPEVHFEEDNEFLQTLVGFMEQFYLGGRPQHVADTENSAIAILTYEEYSALTPKLFQSLLSKKHAIVVKNWPTPDVQFNEAGLDTLEAPSVITLQVLADQSIKVGQNQNLRLRDGTVAQLLEASFLPSGKILNALEFPLSESPSGSMFQPFSTDMAAWRATKGLVGAWSESQIPVSDIRWALAALQWAMSFWHIDSDGFCTFVDVLCGQKWWMIGVPPEGIAELRTMFLRPGFDPQKINEKIWKIEGILLPRGSRLFMRPNVPHAVVTPSASICHGGHFYCMSTIQQTSASLMHSFVCSTYITNTTHHPSRLLLRRMIQFCHQGIVRDVPKQGRDHLPDVTTIQGVVDLLTLCNLNILGNVLDHRTYSAPNQQEDAPISDGERRRWMELDVNDVPLDERNHMRYARGMSLHVFGWVRAHMSFVYAPISEAVDLPALYLAHQALVLEKYKDVAEQYGVTGAPNCTKIMLKIQLDNALRLDPLSHKIYTTSAVPRGLSRESLLLGDLGRFTYANKTVAYSDGDFKDFQKTGTTERDTKYLKSRSSRVENVETLSGGDNDREKLEVSAKIRQPKRQKTTS</sequence>
<feature type="compositionally biased region" description="Basic residues" evidence="1">
    <location>
        <begin position="1243"/>
        <end position="1252"/>
    </location>
</feature>
<dbReference type="Proteomes" id="UP001148786">
    <property type="component" value="Unassembled WGS sequence"/>
</dbReference>
<feature type="compositionally biased region" description="Acidic residues" evidence="1">
    <location>
        <begin position="508"/>
        <end position="526"/>
    </location>
</feature>
<dbReference type="Gene3D" id="2.60.120.650">
    <property type="entry name" value="Cupin"/>
    <property type="match status" value="1"/>
</dbReference>
<feature type="region of interest" description="Disordered" evidence="1">
    <location>
        <begin position="1211"/>
        <end position="1252"/>
    </location>
</feature>
<gene>
    <name evidence="2" type="ORF">NLJ89_g9887</name>
</gene>
<evidence type="ECO:0008006" key="4">
    <source>
        <dbReference type="Google" id="ProtNLM"/>
    </source>
</evidence>
<dbReference type="OrthoDB" id="3270451at2759"/>
<feature type="compositionally biased region" description="Basic and acidic residues" evidence="1">
    <location>
        <begin position="1230"/>
        <end position="1240"/>
    </location>
</feature>
<feature type="compositionally biased region" description="Basic and acidic residues" evidence="1">
    <location>
        <begin position="466"/>
        <end position="478"/>
    </location>
</feature>
<protein>
    <recommendedName>
        <fullName evidence="4">JmjC domain-containing protein</fullName>
    </recommendedName>
</protein>
<reference evidence="2" key="1">
    <citation type="submission" date="2022-07" db="EMBL/GenBank/DDBJ databases">
        <title>Genome Sequence of Agrocybe chaxingu.</title>
        <authorList>
            <person name="Buettner E."/>
        </authorList>
    </citation>
    <scope>NUCLEOTIDE SEQUENCE</scope>
    <source>
        <strain evidence="2">MP-N11</strain>
    </source>
</reference>
<evidence type="ECO:0000256" key="1">
    <source>
        <dbReference type="SAM" id="MobiDB-lite"/>
    </source>
</evidence>
<feature type="region of interest" description="Disordered" evidence="1">
    <location>
        <begin position="421"/>
        <end position="622"/>
    </location>
</feature>
<name>A0A9W8JV40_9AGAR</name>
<keyword evidence="3" id="KW-1185">Reference proteome</keyword>
<organism evidence="2 3">
    <name type="scientific">Agrocybe chaxingu</name>
    <dbReference type="NCBI Taxonomy" id="84603"/>
    <lineage>
        <taxon>Eukaryota</taxon>
        <taxon>Fungi</taxon>
        <taxon>Dikarya</taxon>
        <taxon>Basidiomycota</taxon>
        <taxon>Agaricomycotina</taxon>
        <taxon>Agaricomycetes</taxon>
        <taxon>Agaricomycetidae</taxon>
        <taxon>Agaricales</taxon>
        <taxon>Agaricineae</taxon>
        <taxon>Strophariaceae</taxon>
        <taxon>Agrocybe</taxon>
    </lineage>
</organism>
<evidence type="ECO:0000313" key="2">
    <source>
        <dbReference type="EMBL" id="KAJ3500229.1"/>
    </source>
</evidence>
<dbReference type="AlphaFoldDB" id="A0A9W8JV40"/>
<evidence type="ECO:0000313" key="3">
    <source>
        <dbReference type="Proteomes" id="UP001148786"/>
    </source>
</evidence>
<comment type="caution">
    <text evidence="2">The sequence shown here is derived from an EMBL/GenBank/DDBJ whole genome shotgun (WGS) entry which is preliminary data.</text>
</comment>
<proteinExistence type="predicted"/>